<dbReference type="Gene3D" id="2.60.120.200">
    <property type="match status" value="6"/>
</dbReference>
<feature type="region of interest" description="Disordered" evidence="2">
    <location>
        <begin position="842"/>
        <end position="864"/>
    </location>
</feature>
<evidence type="ECO:0000256" key="3">
    <source>
        <dbReference type="SAM" id="SignalP"/>
    </source>
</evidence>
<keyword evidence="1" id="KW-0430">Lectin</keyword>
<feature type="region of interest" description="Disordered" evidence="2">
    <location>
        <begin position="973"/>
        <end position="1021"/>
    </location>
</feature>
<name>A0A085N8J1_9BILA</name>
<feature type="compositionally biased region" description="Basic and acidic residues" evidence="2">
    <location>
        <begin position="1001"/>
        <end position="1011"/>
    </location>
</feature>
<evidence type="ECO:0000256" key="1">
    <source>
        <dbReference type="ARBA" id="ARBA00022734"/>
    </source>
</evidence>
<feature type="region of interest" description="Disordered" evidence="2">
    <location>
        <begin position="1667"/>
        <end position="1705"/>
    </location>
</feature>
<feature type="compositionally biased region" description="Basic and acidic residues" evidence="2">
    <location>
        <begin position="2424"/>
        <end position="2435"/>
    </location>
</feature>
<dbReference type="InterPro" id="IPR001079">
    <property type="entry name" value="Galectin_CRD"/>
</dbReference>
<feature type="compositionally biased region" description="Acidic residues" evidence="2">
    <location>
        <begin position="1695"/>
        <end position="1705"/>
    </location>
</feature>
<feature type="region of interest" description="Disordered" evidence="2">
    <location>
        <begin position="2014"/>
        <end position="2037"/>
    </location>
</feature>
<reference evidence="5" key="1">
    <citation type="journal article" date="2014" name="Nat. Genet.">
        <title>Genome and transcriptome of the porcine whipworm Trichuris suis.</title>
        <authorList>
            <person name="Jex A.R."/>
            <person name="Nejsum P."/>
            <person name="Schwarz E.M."/>
            <person name="Hu L."/>
            <person name="Young N.D."/>
            <person name="Hall R.S."/>
            <person name="Korhonen P.K."/>
            <person name="Liao S."/>
            <person name="Thamsborg S."/>
            <person name="Xia J."/>
            <person name="Xu P."/>
            <person name="Wang S."/>
            <person name="Scheerlinck J.P."/>
            <person name="Hofmann A."/>
            <person name="Sternberg P.W."/>
            <person name="Wang J."/>
            <person name="Gasser R.B."/>
        </authorList>
    </citation>
    <scope>NUCLEOTIDE SEQUENCE [LARGE SCALE GENOMIC DNA]</scope>
    <source>
        <strain evidence="5">DCEP-RM93F</strain>
    </source>
</reference>
<feature type="signal peptide" evidence="3">
    <location>
        <begin position="1"/>
        <end position="21"/>
    </location>
</feature>
<dbReference type="PANTHER" id="PTHR11346:SF147">
    <property type="entry name" value="GALECTIN"/>
    <property type="match status" value="1"/>
</dbReference>
<organism evidence="5">
    <name type="scientific">Trichuris suis</name>
    <name type="common">pig whipworm</name>
    <dbReference type="NCBI Taxonomy" id="68888"/>
    <lineage>
        <taxon>Eukaryota</taxon>
        <taxon>Metazoa</taxon>
        <taxon>Ecdysozoa</taxon>
        <taxon>Nematoda</taxon>
        <taxon>Enoplea</taxon>
        <taxon>Dorylaimia</taxon>
        <taxon>Trichinellida</taxon>
        <taxon>Trichuridae</taxon>
        <taxon>Trichuris</taxon>
    </lineage>
</organism>
<dbReference type="EMBL" id="KL367532">
    <property type="protein sequence ID" value="KFD65787.1"/>
    <property type="molecule type" value="Genomic_DNA"/>
</dbReference>
<feature type="compositionally biased region" description="Basic and acidic residues" evidence="2">
    <location>
        <begin position="677"/>
        <end position="688"/>
    </location>
</feature>
<keyword evidence="3" id="KW-0732">Signal</keyword>
<dbReference type="PROSITE" id="PS51304">
    <property type="entry name" value="GALECTIN"/>
    <property type="match status" value="1"/>
</dbReference>
<dbReference type="GO" id="GO:0030246">
    <property type="term" value="F:carbohydrate binding"/>
    <property type="evidence" value="ECO:0007669"/>
    <property type="project" value="UniProtKB-KW"/>
</dbReference>
<gene>
    <name evidence="5" type="ORF">M514_21999</name>
</gene>
<feature type="chain" id="PRO_5001795722" description="Galectin domain-containing protein" evidence="3">
    <location>
        <begin position="22"/>
        <end position="3356"/>
    </location>
</feature>
<dbReference type="Proteomes" id="UP000030758">
    <property type="component" value="Unassembled WGS sequence"/>
</dbReference>
<accession>A0A085N8J1</accession>
<feature type="region of interest" description="Disordered" evidence="2">
    <location>
        <begin position="344"/>
        <end position="364"/>
    </location>
</feature>
<feature type="domain" description="Galectin" evidence="4">
    <location>
        <begin position="2909"/>
        <end position="3038"/>
    </location>
</feature>
<evidence type="ECO:0000256" key="2">
    <source>
        <dbReference type="SAM" id="MobiDB-lite"/>
    </source>
</evidence>
<feature type="region of interest" description="Disordered" evidence="2">
    <location>
        <begin position="2388"/>
        <end position="2436"/>
    </location>
</feature>
<sequence>MESNRALFRLLIVLTATACLADYDTSLSPFKIPFKRAGPSQNLVLEFSLKPGASKIIIDINSDCTVVWRLEGNLRSKTWTTKSLVDNDWQNEKWAKMKLRSPPLSNTTIKATVRVEPRRIMATIGRQKLEDVNNFPDKSLTHFIVKGDVILHRTQQPSSVREVEEYQNGLPTAWDDVLKYNRQPIYEASPKSSQYPESRGEMPSGTATTITTTMKLPDEARSVHVNFNKDGRTTRRFTVNLRDKTWTLSKFDNGVWKKEAQMGTNGAPIDGKQMNITAVLDDDLVQFYINGHKVSPKYSLPKSEVTMITAGGNLDSYEISIENPLSVTPKAICFSEIDKDAPVKGKKSMATAEADPEEPSRTLKDTLAPSRTRDKVSRTLHYLSARVRLRPDATKMSMLVTMDGDTAWNTDVDVNDKLWTFSSLINGQWTNQVQFRHRIPLTSANEFLLNTTVQNGLAQMSLNGETISPQYRLPGKIVKNVTVTGDVEKCTVNVVHLKRIIKLHEYDPETLEEPVKAPTTEQAWSEQENYKQGKKISVALRRIQASVKLIDRPKYFYMIVKMENDKEWKLDAQLDVKEWAFSQLINEEWKRRVPFAYELPKRYYDNITITVLVRDKKAQVFVGGKAVSPKYQIPGVRVKNVTVAGDIVSAVVRVAHVKRVLLPTYVFNEQEGETDSDDVKEPTEETKEQVSPPRLYDKELPHPTEQGPLRFILSTVQLKPEPQKFYLIVHMDNNTAWKINVNMKTKTWTPKTLVNNVWEQQEDSFQYNVPLDDERTFNLLAKVKDPLDEQKEDFTHIYVASKTRQENTDSLPTPSEAITADPENKRRIDPFVRTITSTGRLKDKEDPARYPEFTPWPSSQRSQTLPKTATANVALKKNAQNFRVDLTMGPRATLRLDAPLRRPWKLSQLINGDEKKVIRFKPDLRVTDLRNIPLTFTMDNGDVQLSVNGRDISKKFPLPGNHIERVDVSGDVDSYSVDTEDPQTEQPAVSEKEVDDEELPEKEKNIEKTDIEISEEDEDDVKQVSHPLKKGPLRLIHATVQLQPDPSKFYMILHMDNNTAWKLNANMKTKEWTPMTRVNDVWEQQEDSFKSKLPLDDKRTFNLLAKVRDRKVQLWSNKKRISPTYTLPGKRANKILIGGDVQAFVINALHDRIPPKPTGAVSADPEKKRRIDPYVRTITKSGPLTDNTDLHRYPQFTPWTSKEGTQMLPKTATANVAPKKNAQSFRVDLKMGPRATLRLDAPLGRPWKLSHLINGEEKKVIRFKPDLRVTDLRNIPLTFTMDNGDVQLSVNGRDISKKFPLPGNHIERVDVSGDVDSYSVDTEYPATEQPAASRKEVDDEEVPETVMIIEDTETEGNKDDADDVKQVSHPLKKGPLRLIHATVQLQPDPSKFYMIVDMDNNTAWKINVDTKTEEWTPMTRVDNVWEQQEDSFKSKVPLDDKRTLNLLAKVRDRKVQLWSNKKRISPTYTLPGKRANKILIGGDVQAFVINALHDRIPPKPTGAVSADPEKKRRIDPYVRTVTKSGPLTDNRDLRRYPEFLPWSGSERIKTLPKTATANVALRRNPQNFRVDLKMGPRATLRLDAPLRGLWKLSQLINGDEKKVKRLKPDLRVTDLRNIPLTFTMDNGDVQLSVNGRDISKKFPLPGNHIEGIDISGDVDSYSVDAEYPQTDQRVLSEEEVEDDEQVPEKEKNVEDTDIEISEEDEDDVKEWTPMTRVNDVWEQQEDSFKSKLPLDDKRTFNLLAKVRDRKVQLWSNKKRISPTYTLPGKRANKILIGGDVQAFIINALHDRILSTPSGPVSADPEKKRRIDPYVRTIIKSGPLTDKGALRRHPEFTPWTSKQGTQMLPKTATANVALKKNAQKFRVDVKMGPRATLRLDAPLRRPFTPWTSKQGTQMLPKTATANVALKKNAQKFRVDVKMGPRATLRLDAPLRRPWKLSQLINGDEKKVIRFKPDLRVTDLRNIPLTFTMDNGDVQLSVNERDISKKFPLPGNHIEGIDVSGDVDSYSVDTEYSATEEPAISKTEVEDEEVPEKEKNIEKTDIEISEEDEDDVKQLSYPFKKGPLRLIHAAVQLEPKPSKFYMIIHMDNNTAWKIAVKLNRMPCSGAPKVCQRSNEWTPSTFVGNVWEQQDSFQSKPYIGGERNFSLVVSVKDRTVQLWLNKTRLSPTYPLPGDSAKKIVIGGDVQGFVMNVLHHRIHLTRSGPARILQENKKTMDPYVRSTIKSGEVTDEGDFGQYAESSPWLSKKRTLAAPKRATANVALRKNAQSFRVDLKMGPRATLRLDAPLGRPFRNLISCMKKAVQYFQWKLSQLINGDEKKVRRFKPDLRVTDLRNIPLTFTMDNGDVQLSVKGRNISKKFPLPGNHIERVDVTGDVYGYSLDMDLPISNQTAPSDEDVETGAEDGHAKKIGRRSTPMTDGESEENAKGQTEEKSPKYQSALRKIIMKIKLKLEARSFVVRMLQESGKAWQLDVDLPTQLSVDGRVISPWYSLPGKAVKKITTGGGIEKYTSRVIHTNHPSALCEDAPEWSKEDPYMIDKGAERFETKKRPYMLAKAELTLRPKGRYIYIRVPMERNTEWMITADAKTNKWTCSSMINGERQKEVSYQSAQPLEYGKRFPLQIYVKAGIGQVGLNMDKPFADKYALPGRSVKGIMITGDVDIHHLNARNYPRGKTDSVVLPSWRPTIHTEDIVTETKDHWEENKNYTNECSESIQRIMERMSDSPSAGMIIMTTKLNPNAKEFRVIVEMDEKNKGWLLDAQLPERKWVLKTVNNGEQEEVGTYISKTPIRKDGRILLVALIHNGYVKGSPTKQCNLAAVLQFIIDDVSVPLKCQLSATIVRDVTALGDIESFKPTVVYWKNSKSPQRYDDGSFIQKEIEPEDLIINAGSPSSALGRFKLTEILEASKTSPKKGEQRKLRDMQSIHATVRLKPNAQTFAVQIKLDDGTKWKAAANVQTRKWTISSFVNERWIEDLTFRSREPLTRGATFKLIVIIDIYTIQILINGQAISPKCRLLGQSAKQVTISGDVDMRTIRSVYWNILAEPDVRLEAFEPQQQSPGSVIQTVYGEIMKGKHEYFYTKPRGMSNSRRPEQLEWQIQILMKLMPGAVKFGVTIKMDIDVLWQLDANVKTNEWILSSRINGTETNKVPFKNPVPLSVGKRFLLTVFIGSGESGVMLNNKKISPVYIVPGRSLGRVVVTGDVIAYDIRSTQLRRHPLTSTKSDYLYGYVLKWETLKRIHHTPIEEEKRKRSLKVEGEYVDITESKILLFTRILLKKVRKTFTVDFIMKGRNKLRLLVTVPTNEWKFSTYKENSWTTEATYDYPLPLICENRAIDLIFVIEKGYVQASKHERHFKDDRV</sequence>
<evidence type="ECO:0000259" key="4">
    <source>
        <dbReference type="PROSITE" id="PS51304"/>
    </source>
</evidence>
<dbReference type="InterPro" id="IPR044156">
    <property type="entry name" value="Galectin-like"/>
</dbReference>
<dbReference type="Pfam" id="PF00337">
    <property type="entry name" value="Gal-bind_lectin"/>
    <property type="match status" value="1"/>
</dbReference>
<protein>
    <recommendedName>
        <fullName evidence="4">Galectin domain-containing protein</fullName>
    </recommendedName>
</protein>
<feature type="region of interest" description="Disordered" evidence="2">
    <location>
        <begin position="672"/>
        <end position="701"/>
    </location>
</feature>
<proteinExistence type="predicted"/>
<dbReference type="PANTHER" id="PTHR11346">
    <property type="entry name" value="GALECTIN"/>
    <property type="match status" value="1"/>
</dbReference>
<evidence type="ECO:0000313" key="5">
    <source>
        <dbReference type="EMBL" id="KFD65787.1"/>
    </source>
</evidence>